<organism evidence="25 26">
    <name type="scientific">Lyophyllum shimeji</name>
    <name type="common">Hon-shimeji</name>
    <name type="synonym">Tricholoma shimeji</name>
    <dbReference type="NCBI Taxonomy" id="47721"/>
    <lineage>
        <taxon>Eukaryota</taxon>
        <taxon>Fungi</taxon>
        <taxon>Dikarya</taxon>
        <taxon>Basidiomycota</taxon>
        <taxon>Agaricomycotina</taxon>
        <taxon>Agaricomycetes</taxon>
        <taxon>Agaricomycetidae</taxon>
        <taxon>Agaricales</taxon>
        <taxon>Tricholomatineae</taxon>
        <taxon>Lyophyllaceae</taxon>
        <taxon>Lyophyllum</taxon>
    </lineage>
</organism>
<dbReference type="Pfam" id="PF25597">
    <property type="entry name" value="SH3_retrovirus"/>
    <property type="match status" value="1"/>
</dbReference>
<evidence type="ECO:0000256" key="7">
    <source>
        <dbReference type="ARBA" id="ARBA00022723"/>
    </source>
</evidence>
<feature type="compositionally biased region" description="Polar residues" evidence="23">
    <location>
        <begin position="63"/>
        <end position="77"/>
    </location>
</feature>
<evidence type="ECO:0000313" key="25">
    <source>
        <dbReference type="EMBL" id="GLB42550.1"/>
    </source>
</evidence>
<dbReference type="GO" id="GO:0006310">
    <property type="term" value="P:DNA recombination"/>
    <property type="evidence" value="ECO:0007669"/>
    <property type="project" value="UniProtKB-KW"/>
</dbReference>
<dbReference type="PANTHER" id="PTHR42648">
    <property type="entry name" value="TRANSPOSASE, PUTATIVE-RELATED"/>
    <property type="match status" value="1"/>
</dbReference>
<evidence type="ECO:0000259" key="24">
    <source>
        <dbReference type="PROSITE" id="PS50994"/>
    </source>
</evidence>
<evidence type="ECO:0000256" key="9">
    <source>
        <dbReference type="ARBA" id="ARBA00022750"/>
    </source>
</evidence>
<dbReference type="Pfam" id="PF07727">
    <property type="entry name" value="RVT_2"/>
    <property type="match status" value="1"/>
</dbReference>
<evidence type="ECO:0000256" key="1">
    <source>
        <dbReference type="ARBA" id="ARBA00002180"/>
    </source>
</evidence>
<keyword evidence="12" id="KW-0067">ATP-binding</keyword>
<comment type="catalytic activity">
    <reaction evidence="21">
        <text>DNA(n) + a 2'-deoxyribonucleoside 5'-triphosphate = DNA(n+1) + diphosphate</text>
        <dbReference type="Rhea" id="RHEA:22508"/>
        <dbReference type="Rhea" id="RHEA-COMP:17339"/>
        <dbReference type="Rhea" id="RHEA-COMP:17340"/>
        <dbReference type="ChEBI" id="CHEBI:33019"/>
        <dbReference type="ChEBI" id="CHEBI:61560"/>
        <dbReference type="ChEBI" id="CHEBI:173112"/>
        <dbReference type="EC" id="2.7.7.49"/>
    </reaction>
</comment>
<feature type="region of interest" description="Disordered" evidence="23">
    <location>
        <begin position="1"/>
        <end position="77"/>
    </location>
</feature>
<keyword evidence="11" id="KW-0378">Hydrolase</keyword>
<reference evidence="25" key="1">
    <citation type="submission" date="2022-07" db="EMBL/GenBank/DDBJ databases">
        <title>The genome of Lyophyllum shimeji provides insight into the initial evolution of ectomycorrhizal fungal genome.</title>
        <authorList>
            <person name="Kobayashi Y."/>
            <person name="Shibata T."/>
            <person name="Hirakawa H."/>
            <person name="Shigenobu S."/>
            <person name="Nishiyama T."/>
            <person name="Yamada A."/>
            <person name="Hasebe M."/>
            <person name="Kawaguchi M."/>
        </authorList>
    </citation>
    <scope>NUCLEOTIDE SEQUENCE</scope>
    <source>
        <strain evidence="25">AT787</strain>
    </source>
</reference>
<evidence type="ECO:0000256" key="2">
    <source>
        <dbReference type="ARBA" id="ARBA00022578"/>
    </source>
</evidence>
<dbReference type="InterPro" id="IPR025724">
    <property type="entry name" value="GAG-pre-integrase_dom"/>
</dbReference>
<evidence type="ECO:0000256" key="3">
    <source>
        <dbReference type="ARBA" id="ARBA00022612"/>
    </source>
</evidence>
<evidence type="ECO:0000256" key="18">
    <source>
        <dbReference type="ARBA" id="ARBA00023113"/>
    </source>
</evidence>
<dbReference type="PANTHER" id="PTHR42648:SF11">
    <property type="entry name" value="TRANSPOSON TY4-P GAG-POL POLYPROTEIN"/>
    <property type="match status" value="1"/>
</dbReference>
<keyword evidence="14" id="KW-0694">RNA-binding</keyword>
<keyword evidence="4" id="KW-0645">Protease</keyword>
<dbReference type="InterPro" id="IPR043502">
    <property type="entry name" value="DNA/RNA_pol_sf"/>
</dbReference>
<dbReference type="GO" id="GO:0046872">
    <property type="term" value="F:metal ion binding"/>
    <property type="evidence" value="ECO:0007669"/>
    <property type="project" value="UniProtKB-KW"/>
</dbReference>
<dbReference type="Pfam" id="PF22936">
    <property type="entry name" value="Pol_BBD"/>
    <property type="match status" value="1"/>
</dbReference>
<dbReference type="PROSITE" id="PS50994">
    <property type="entry name" value="INTEGRASE"/>
    <property type="match status" value="1"/>
</dbReference>
<keyword evidence="15" id="KW-0229">DNA integration</keyword>
<evidence type="ECO:0000256" key="20">
    <source>
        <dbReference type="ARBA" id="ARBA00023268"/>
    </source>
</evidence>
<dbReference type="GO" id="GO:0015074">
    <property type="term" value="P:DNA integration"/>
    <property type="evidence" value="ECO:0007669"/>
    <property type="project" value="UniProtKB-KW"/>
</dbReference>
<keyword evidence="26" id="KW-1185">Reference proteome</keyword>
<dbReference type="GO" id="GO:0004190">
    <property type="term" value="F:aspartic-type endopeptidase activity"/>
    <property type="evidence" value="ECO:0007669"/>
    <property type="project" value="UniProtKB-KW"/>
</dbReference>
<keyword evidence="17" id="KW-0808">Transferase</keyword>
<evidence type="ECO:0000256" key="21">
    <source>
        <dbReference type="ARBA" id="ARBA00048173"/>
    </source>
</evidence>
<comment type="function">
    <text evidence="1">The aspartyl protease (PR) mediates the proteolytic cleavages of the Gag and Gag-Pol polyproteins after assembly of the VLP.</text>
</comment>
<evidence type="ECO:0000256" key="11">
    <source>
        <dbReference type="ARBA" id="ARBA00022801"/>
    </source>
</evidence>
<keyword evidence="17" id="KW-0239">DNA-directed DNA polymerase</keyword>
<dbReference type="GO" id="GO:0004519">
    <property type="term" value="F:endonuclease activity"/>
    <property type="evidence" value="ECO:0007669"/>
    <property type="project" value="UniProtKB-KW"/>
</dbReference>
<keyword evidence="13" id="KW-0460">Magnesium</keyword>
<name>A0A9P3USJ5_LYOSH</name>
<dbReference type="GO" id="GO:0006508">
    <property type="term" value="P:proteolysis"/>
    <property type="evidence" value="ECO:0007669"/>
    <property type="project" value="UniProtKB-KW"/>
</dbReference>
<evidence type="ECO:0000256" key="8">
    <source>
        <dbReference type="ARBA" id="ARBA00022741"/>
    </source>
</evidence>
<dbReference type="InterPro" id="IPR039537">
    <property type="entry name" value="Retrotran_Ty1/copia-like"/>
</dbReference>
<dbReference type="Proteomes" id="UP001063166">
    <property type="component" value="Unassembled WGS sequence"/>
</dbReference>
<evidence type="ECO:0000256" key="13">
    <source>
        <dbReference type="ARBA" id="ARBA00022842"/>
    </source>
</evidence>
<evidence type="ECO:0000313" key="26">
    <source>
        <dbReference type="Proteomes" id="UP001063166"/>
    </source>
</evidence>
<feature type="domain" description="Integrase catalytic" evidence="24">
    <location>
        <begin position="776"/>
        <end position="954"/>
    </location>
</feature>
<dbReference type="SUPFAM" id="SSF53098">
    <property type="entry name" value="Ribonuclease H-like"/>
    <property type="match status" value="1"/>
</dbReference>
<feature type="region of interest" description="Disordered" evidence="23">
    <location>
        <begin position="394"/>
        <end position="511"/>
    </location>
</feature>
<evidence type="ECO:0000256" key="5">
    <source>
        <dbReference type="ARBA" id="ARBA00022695"/>
    </source>
</evidence>
<dbReference type="CDD" id="cd09272">
    <property type="entry name" value="RNase_HI_RT_Ty1"/>
    <property type="match status" value="1"/>
</dbReference>
<dbReference type="Gene3D" id="3.30.420.10">
    <property type="entry name" value="Ribonuclease H-like superfamily/Ribonuclease H"/>
    <property type="match status" value="1"/>
</dbReference>
<keyword evidence="8" id="KW-0547">Nucleotide-binding</keyword>
<protein>
    <recommendedName>
        <fullName evidence="24">Integrase catalytic domain-containing protein</fullName>
    </recommendedName>
</protein>
<keyword evidence="5" id="KW-0548">Nucleotidyltransferase</keyword>
<sequence>MSFGTPHPSQQDTLPPSGSSGPQSVPPPHFIPSQNSHTYRRPHHIHIQPLGSRALPPSAAHSPVSTSASDPTLFPPTTHTNIPYIPFPHAHTSHHSHPFYSVPPPPIYYPHAGGAPQPVQYYFVPPPPTSAPTAHSASTPVPPAPPPSTPSTRALPVPTSSTPHDRDDKLPSTVHIPILTGKHDRGPWSTAVSVLLENLDLANHICDAPAPGAPYDPSLIPTYPPTVTQASTSDEVATWRAWWRRDGTARHVLLSRLSGSLQSSLPGYGQVFGAKRSARDIFEKLRGLYGVGDWTSAQVIKTRLRGLTLGSHRILDYITSWRNGINQLDSAGFPWDLRDGLSTFLDRFPPTTHHLVELSVYRRLLKGPDVSLPSYNDVFDELYDLEVDYQRLHPRARPPLPNLNPSRPTIVPAPHSSPSVTPSPHPMPSLAAQSSAAPASRPLRPAYPNPTPPSNANGPGWRPHSGPPGGGHQRAPQAHLADGLEQSVEPAPEPDTDYTNPGFDSDPPLLDTAPPSVYAGISVVPSTNNMIFDAYAEAPICLNTMSTTFAKFKADIDAVAFATHMQQYNSLLDTGCSGHIFTERRAFWSYDTAAATPVLTANCGSLPTLARGEIRLRVTCTDGKVITLRFRDCLHAPSCPINLLSVGAMTERQIEFDWRPGPHTFIRFPRDHPLFPGSTFLADVVRRLSFLRCEFVYPDTSPEPALFSSAPPSLPTPFAAPVFERVRETPELWHRRLGHIGIDATRAVLTKDYAKGVKWEGKFEHSHCIPCLVGKYPQRPYTHNRHRASKVCDLVHIDTCGPFPVSTPQKKRYFFSMLDDCSNWGVTDLMAHKNEAFLIYKTAAAAWELQSGNPVRAVRCDGAKEFILGKFAAHLRARGIQQQITAEYAHQQNGKIERYIRTLEDGAQTLLADARLPPSFLGDAILTYQYLLNRTPTSTLPQDMTPYEAFLHVKPDLSHLRVWGCQCFVIIPPELRQKGGPRRFEAIFVGYTEGREGWRVRGLDGRYHFTRDAIFNESTPGHLAPARNPAFPAPPPLPSYLPPSPRPQRAIRLTEKGQALADAAQARAERLARLRASRMTAPADERADPPPCDDEFGGVCVVDSPTDASSADGGAASTTQAIEPPSLVTLTPSLLNDFVSFVTAEDFILPDIAFSLHDHEASTINAYCMGAVSTNSRFYATRNFNLNKAPESQREAYARPDADIWRAAERRELDSLAEKNVFEESILPKGRNAIGLVWVYAYKYHPDGSVIKGKEKARLCAQGFSQRPDDFGETYAPVAKLTSIRIVMAYANHHNLELMSFDVKTAFLHAGLSTEIYTKQIPGHPLADPSSVLRLLRALYGLRQSAYEFYMLLWKVLVSLGLTRCEVDHGVFFGRWTSPPHADIPMPVDGTDLILIIPVHVDDGLAATNSIPLYTWFFAELQKHLDVVDMGPTQLYLGIRIIRDRSQRKLWLSQKSYIVDLLQTWKMEECTPLSVPLRTKLSALPPAPSNACPDITDDDLTNTYQRLVGSLIYLAVCARPDIAYAAMALGKYNSKPTRAHMLAAKGVLRYLKGPMDLALEYGSLTDTRPDAIRAFVNHGCGFSDADWASDETDRKSISGFCFFYHNALVSWSAVGQRTISLSSTESEYYALAHAMKEALWIRLFLTIVSFPIPKPFPLLCDNQAAGCIASSLATTSRSKHIDIRYHFIREHIASGDFATSWISTQEMTADIMTKPLLSELFQKHRNGLQLVLI</sequence>
<evidence type="ECO:0000256" key="23">
    <source>
        <dbReference type="SAM" id="MobiDB-lite"/>
    </source>
</evidence>
<proteinExistence type="predicted"/>
<dbReference type="GO" id="GO:0005524">
    <property type="term" value="F:ATP binding"/>
    <property type="evidence" value="ECO:0007669"/>
    <property type="project" value="UniProtKB-KW"/>
</dbReference>
<dbReference type="InterPro" id="IPR057670">
    <property type="entry name" value="SH3_retrovirus"/>
</dbReference>
<dbReference type="InterPro" id="IPR036397">
    <property type="entry name" value="RNaseH_sf"/>
</dbReference>
<keyword evidence="3" id="KW-1188">Viral release from host cell</keyword>
<dbReference type="GO" id="GO:0032196">
    <property type="term" value="P:transposition"/>
    <property type="evidence" value="ECO:0007669"/>
    <property type="project" value="UniProtKB-KW"/>
</dbReference>
<evidence type="ECO:0000256" key="10">
    <source>
        <dbReference type="ARBA" id="ARBA00022759"/>
    </source>
</evidence>
<dbReference type="InterPro" id="IPR054722">
    <property type="entry name" value="PolX-like_BBD"/>
</dbReference>
<gene>
    <name evidence="25" type="ORF">LshimejAT787_1105650</name>
</gene>
<accession>A0A9P3USJ5</accession>
<dbReference type="Pfam" id="PF13976">
    <property type="entry name" value="gag_pre-integrs"/>
    <property type="match status" value="1"/>
</dbReference>
<evidence type="ECO:0000256" key="22">
    <source>
        <dbReference type="ARBA" id="ARBA00049244"/>
    </source>
</evidence>
<dbReference type="GO" id="GO:0003887">
    <property type="term" value="F:DNA-directed DNA polymerase activity"/>
    <property type="evidence" value="ECO:0007669"/>
    <property type="project" value="UniProtKB-KW"/>
</dbReference>
<dbReference type="OrthoDB" id="3025757at2759"/>
<evidence type="ECO:0000256" key="17">
    <source>
        <dbReference type="ARBA" id="ARBA00022932"/>
    </source>
</evidence>
<feature type="compositionally biased region" description="Low complexity" evidence="23">
    <location>
        <begin position="403"/>
        <end position="420"/>
    </location>
</feature>
<evidence type="ECO:0000256" key="4">
    <source>
        <dbReference type="ARBA" id="ARBA00022670"/>
    </source>
</evidence>
<dbReference type="InterPro" id="IPR001584">
    <property type="entry name" value="Integrase_cat-core"/>
</dbReference>
<dbReference type="InterPro" id="IPR012337">
    <property type="entry name" value="RNaseH-like_sf"/>
</dbReference>
<feature type="region of interest" description="Disordered" evidence="23">
    <location>
        <begin position="123"/>
        <end position="171"/>
    </location>
</feature>
<dbReference type="SUPFAM" id="SSF56672">
    <property type="entry name" value="DNA/RNA polymerases"/>
    <property type="match status" value="1"/>
</dbReference>
<evidence type="ECO:0000256" key="14">
    <source>
        <dbReference type="ARBA" id="ARBA00022884"/>
    </source>
</evidence>
<keyword evidence="2" id="KW-0815">Transposition</keyword>
<comment type="catalytic activity">
    <reaction evidence="22">
        <text>DNA(n) + a 2'-deoxyribonucleoside 5'-triphosphate = DNA(n+1) + diphosphate</text>
        <dbReference type="Rhea" id="RHEA:22508"/>
        <dbReference type="Rhea" id="RHEA-COMP:17339"/>
        <dbReference type="Rhea" id="RHEA-COMP:17340"/>
        <dbReference type="ChEBI" id="CHEBI:33019"/>
        <dbReference type="ChEBI" id="CHEBI:61560"/>
        <dbReference type="ChEBI" id="CHEBI:173112"/>
        <dbReference type="EC" id="2.7.7.7"/>
    </reaction>
</comment>
<dbReference type="EMBL" id="BRPK01000011">
    <property type="protein sequence ID" value="GLB42550.1"/>
    <property type="molecule type" value="Genomic_DNA"/>
</dbReference>
<evidence type="ECO:0000256" key="16">
    <source>
        <dbReference type="ARBA" id="ARBA00022918"/>
    </source>
</evidence>
<keyword evidence="18" id="KW-0917">Virion maturation</keyword>
<evidence type="ECO:0000256" key="15">
    <source>
        <dbReference type="ARBA" id="ARBA00022908"/>
    </source>
</evidence>
<keyword evidence="6" id="KW-0540">Nuclease</keyword>
<dbReference type="GO" id="GO:0003723">
    <property type="term" value="F:RNA binding"/>
    <property type="evidence" value="ECO:0007669"/>
    <property type="project" value="UniProtKB-KW"/>
</dbReference>
<dbReference type="GO" id="GO:0005634">
    <property type="term" value="C:nucleus"/>
    <property type="evidence" value="ECO:0007669"/>
    <property type="project" value="UniProtKB-ARBA"/>
</dbReference>
<evidence type="ECO:0000256" key="19">
    <source>
        <dbReference type="ARBA" id="ARBA00023172"/>
    </source>
</evidence>
<keyword evidence="9" id="KW-0064">Aspartyl protease</keyword>
<dbReference type="GO" id="GO:0003964">
    <property type="term" value="F:RNA-directed DNA polymerase activity"/>
    <property type="evidence" value="ECO:0007669"/>
    <property type="project" value="UniProtKB-KW"/>
</dbReference>
<keyword evidence="16" id="KW-0695">RNA-directed DNA polymerase</keyword>
<evidence type="ECO:0000256" key="6">
    <source>
        <dbReference type="ARBA" id="ARBA00022722"/>
    </source>
</evidence>
<comment type="caution">
    <text evidence="25">The sequence shown here is derived from an EMBL/GenBank/DDBJ whole genome shotgun (WGS) entry which is preliminary data.</text>
</comment>
<keyword evidence="7" id="KW-0479">Metal-binding</keyword>
<feature type="compositionally biased region" description="Pro residues" evidence="23">
    <location>
        <begin position="140"/>
        <end position="149"/>
    </location>
</feature>
<keyword evidence="20" id="KW-0511">Multifunctional enzyme</keyword>
<keyword evidence="19" id="KW-0233">DNA recombination</keyword>
<dbReference type="InterPro" id="IPR013103">
    <property type="entry name" value="RVT_2"/>
</dbReference>
<evidence type="ECO:0000256" key="12">
    <source>
        <dbReference type="ARBA" id="ARBA00022840"/>
    </source>
</evidence>
<feature type="compositionally biased region" description="Low complexity" evidence="23">
    <location>
        <begin position="428"/>
        <end position="444"/>
    </location>
</feature>
<keyword evidence="10" id="KW-0255">Endonuclease</keyword>